<accession>A0A670ZKH5</accession>
<dbReference type="Proteomes" id="UP000472273">
    <property type="component" value="Unplaced"/>
</dbReference>
<dbReference type="Gene3D" id="3.40.50.1820">
    <property type="entry name" value="alpha/beta hydrolase"/>
    <property type="match status" value="2"/>
</dbReference>
<evidence type="ECO:0000259" key="1">
    <source>
        <dbReference type="Pfam" id="PF04083"/>
    </source>
</evidence>
<feature type="domain" description="Serine aminopeptidase S33" evidence="2">
    <location>
        <begin position="86"/>
        <end position="300"/>
    </location>
</feature>
<dbReference type="InterPro" id="IPR029058">
    <property type="entry name" value="AB_hydrolase_fold"/>
</dbReference>
<organism evidence="3 4">
    <name type="scientific">Pseudonaja textilis</name>
    <name type="common">Eastern brown snake</name>
    <dbReference type="NCBI Taxonomy" id="8673"/>
    <lineage>
        <taxon>Eukaryota</taxon>
        <taxon>Metazoa</taxon>
        <taxon>Chordata</taxon>
        <taxon>Craniata</taxon>
        <taxon>Vertebrata</taxon>
        <taxon>Euteleostomi</taxon>
        <taxon>Lepidosauria</taxon>
        <taxon>Squamata</taxon>
        <taxon>Bifurcata</taxon>
        <taxon>Unidentata</taxon>
        <taxon>Episquamata</taxon>
        <taxon>Toxicofera</taxon>
        <taxon>Serpentes</taxon>
        <taxon>Colubroidea</taxon>
        <taxon>Elapidae</taxon>
        <taxon>Hydrophiinae</taxon>
        <taxon>Pseudonaja</taxon>
    </lineage>
</organism>
<keyword evidence="4" id="KW-1185">Reference proteome</keyword>
<dbReference type="GO" id="GO:0006629">
    <property type="term" value="P:lipid metabolic process"/>
    <property type="evidence" value="ECO:0007669"/>
    <property type="project" value="InterPro"/>
</dbReference>
<reference evidence="3" key="2">
    <citation type="submission" date="2025-09" db="UniProtKB">
        <authorList>
            <consortium name="Ensembl"/>
        </authorList>
    </citation>
    <scope>IDENTIFICATION</scope>
</reference>
<feature type="domain" description="Partial AB-hydrolase lipase" evidence="1">
    <location>
        <begin position="25"/>
        <end position="82"/>
    </location>
</feature>
<evidence type="ECO:0000313" key="4">
    <source>
        <dbReference type="Proteomes" id="UP000472273"/>
    </source>
</evidence>
<reference evidence="3" key="1">
    <citation type="submission" date="2025-08" db="UniProtKB">
        <authorList>
            <consortium name="Ensembl"/>
        </authorList>
    </citation>
    <scope>IDENTIFICATION</scope>
</reference>
<dbReference type="InterPro" id="IPR006693">
    <property type="entry name" value="AB_hydrolase_lipase"/>
</dbReference>
<dbReference type="OMA" id="PKQHNST"/>
<sequence>MVRVGMLPNTIKLFQGVVDVFFLQSEIIQYWGYPSEEHEIMTSDGYYLKANRIPNGIRSRPKPVVLLVSGFLTEGRCWLINLPSNSLGFVLADAGYDVWIINNRGTTWSRRHQNLTIDQEEFWDFSFHEMAIYDIPATINFILHKTNQDSLYYIGHSQGASLVFPQLAQKTKLLIFLAPSSTLKGIKGIGKYTLLLPYKVKRVGISHRFTFLYYLIQYRNIDVLLSPMKYLEIGKLTTFSYFASLLPQTKPLFYKIEDITVPTAVWNGGNDFIVTPENINHLLPRLTNLVFHKYIPSWNHADFIWGLDVLKYLHEDIFYLMQNYR</sequence>
<dbReference type="AlphaFoldDB" id="A0A670ZKH5"/>
<dbReference type="GeneTree" id="ENSGT00940000156860"/>
<name>A0A670ZKH5_PSETE</name>
<dbReference type="SUPFAM" id="SSF53474">
    <property type="entry name" value="alpha/beta-Hydrolases"/>
    <property type="match status" value="1"/>
</dbReference>
<proteinExistence type="predicted"/>
<dbReference type="Pfam" id="PF12146">
    <property type="entry name" value="Hydrolase_4"/>
    <property type="match status" value="1"/>
</dbReference>
<evidence type="ECO:0008006" key="5">
    <source>
        <dbReference type="Google" id="ProtNLM"/>
    </source>
</evidence>
<dbReference type="Pfam" id="PF04083">
    <property type="entry name" value="Abhydro_lipase"/>
    <property type="match status" value="1"/>
</dbReference>
<protein>
    <recommendedName>
        <fullName evidence="5">AB hydrolase-1 domain-containing protein</fullName>
    </recommendedName>
</protein>
<evidence type="ECO:0000313" key="3">
    <source>
        <dbReference type="Ensembl" id="ENSPTXP00000023255.1"/>
    </source>
</evidence>
<dbReference type="InterPro" id="IPR022742">
    <property type="entry name" value="Hydrolase_4"/>
</dbReference>
<evidence type="ECO:0000259" key="2">
    <source>
        <dbReference type="Pfam" id="PF12146"/>
    </source>
</evidence>
<dbReference type="PANTHER" id="PTHR11005">
    <property type="entry name" value="LYSOSOMAL ACID LIPASE-RELATED"/>
    <property type="match status" value="1"/>
</dbReference>
<dbReference type="Ensembl" id="ENSPTXT00000023980.1">
    <property type="protein sequence ID" value="ENSPTXP00000023255.1"/>
    <property type="gene ID" value="ENSPTXG00000016146.1"/>
</dbReference>